<evidence type="ECO:0000313" key="2">
    <source>
        <dbReference type="Proteomes" id="UP000076532"/>
    </source>
</evidence>
<keyword evidence="2" id="KW-1185">Reference proteome</keyword>
<proteinExistence type="predicted"/>
<sequence length="300" mass="33031">MGTRTRPGKEQTSFLINDDYGYLNSQVPDDVALAHFSVTQRAPEATADSNRVAKRPLRTIGTETQPPTKKLTREKPVLNAALLERLGAIETQVHSLERKGNQLSGQQVPSALSLLQRVEQMETEMAEVCRRLKRQHNHDGRCRALLVKFEDRLQSLEGLEPGSHHLASLDLMDDYDLNEEYEPEQGAGAMLLEGSGYEHLEGIRACPTSALTGGAFPLPLTKTLDMNGISHLRSVKHDVMRHKMANLWLCLAVSSRSSMTEEDPTLGITGVAGCSGAQFPIPYHKSLQENKVNLAPEGSS</sequence>
<protein>
    <submittedName>
        <fullName evidence="1">Uncharacterized protein</fullName>
    </submittedName>
</protein>
<dbReference type="Proteomes" id="UP000076532">
    <property type="component" value="Unassembled WGS sequence"/>
</dbReference>
<gene>
    <name evidence="1" type="ORF">FIBSPDRAFT_896665</name>
</gene>
<reference evidence="1 2" key="1">
    <citation type="journal article" date="2016" name="Mol. Biol. Evol.">
        <title>Comparative Genomics of Early-Diverging Mushroom-Forming Fungi Provides Insights into the Origins of Lignocellulose Decay Capabilities.</title>
        <authorList>
            <person name="Nagy L.G."/>
            <person name="Riley R."/>
            <person name="Tritt A."/>
            <person name="Adam C."/>
            <person name="Daum C."/>
            <person name="Floudas D."/>
            <person name="Sun H."/>
            <person name="Yadav J.S."/>
            <person name="Pangilinan J."/>
            <person name="Larsson K.H."/>
            <person name="Matsuura K."/>
            <person name="Barry K."/>
            <person name="Labutti K."/>
            <person name="Kuo R."/>
            <person name="Ohm R.A."/>
            <person name="Bhattacharya S.S."/>
            <person name="Shirouzu T."/>
            <person name="Yoshinaga Y."/>
            <person name="Martin F.M."/>
            <person name="Grigoriev I.V."/>
            <person name="Hibbett D.S."/>
        </authorList>
    </citation>
    <scope>NUCLEOTIDE SEQUENCE [LARGE SCALE GENOMIC DNA]</scope>
    <source>
        <strain evidence="1 2">CBS 109695</strain>
    </source>
</reference>
<organism evidence="1 2">
    <name type="scientific">Athelia psychrophila</name>
    <dbReference type="NCBI Taxonomy" id="1759441"/>
    <lineage>
        <taxon>Eukaryota</taxon>
        <taxon>Fungi</taxon>
        <taxon>Dikarya</taxon>
        <taxon>Basidiomycota</taxon>
        <taxon>Agaricomycotina</taxon>
        <taxon>Agaricomycetes</taxon>
        <taxon>Agaricomycetidae</taxon>
        <taxon>Atheliales</taxon>
        <taxon>Atheliaceae</taxon>
        <taxon>Athelia</taxon>
    </lineage>
</organism>
<accession>A0A166D3P7</accession>
<dbReference type="AlphaFoldDB" id="A0A166D3P7"/>
<dbReference type="EMBL" id="KV417619">
    <property type="protein sequence ID" value="KZP14284.1"/>
    <property type="molecule type" value="Genomic_DNA"/>
</dbReference>
<name>A0A166D3P7_9AGAM</name>
<evidence type="ECO:0000313" key="1">
    <source>
        <dbReference type="EMBL" id="KZP14284.1"/>
    </source>
</evidence>